<accession>A0A1I4A8P5</accession>
<sequence length="138" mass="15089">MDERLRPFLGTWILDPDASSYEQGSVPWGGSLKIVEKNGEIGFFMKTVEGEGETVEANFSGIPDGEDRPMPQNPFADTLSLSLNTDGDLVSEAKRGGLSIMVAKRELNEDGSQLTVYQTVHLLDAGSFTNEAVYMRAQ</sequence>
<reference evidence="1 2" key="1">
    <citation type="submission" date="2016-10" db="EMBL/GenBank/DDBJ databases">
        <authorList>
            <person name="Varghese N."/>
            <person name="Submissions S."/>
        </authorList>
    </citation>
    <scope>NUCLEOTIDE SEQUENCE [LARGE SCALE GENOMIC DNA]</scope>
    <source>
        <strain evidence="1 2">DSM 16392</strain>
    </source>
</reference>
<keyword evidence="2" id="KW-1185">Reference proteome</keyword>
<evidence type="ECO:0008006" key="3">
    <source>
        <dbReference type="Google" id="ProtNLM"/>
    </source>
</evidence>
<comment type="caution">
    <text evidence="1">The sequence shown here is derived from an EMBL/GenBank/DDBJ whole genome shotgun (WGS) entry which is preliminary data.</text>
</comment>
<proteinExistence type="predicted"/>
<protein>
    <recommendedName>
        <fullName evidence="3">THAP4-like heme-binding beta-barrel domain-containing protein</fullName>
    </recommendedName>
</protein>
<organism evidence="1 2">
    <name type="scientific">Pseudovibrio ascidiaceicola</name>
    <dbReference type="NCBI Taxonomy" id="285279"/>
    <lineage>
        <taxon>Bacteria</taxon>
        <taxon>Pseudomonadati</taxon>
        <taxon>Pseudomonadota</taxon>
        <taxon>Alphaproteobacteria</taxon>
        <taxon>Hyphomicrobiales</taxon>
        <taxon>Stappiaceae</taxon>
        <taxon>Pseudovibrio</taxon>
    </lineage>
</organism>
<dbReference type="Proteomes" id="UP000199598">
    <property type="component" value="Unassembled WGS sequence"/>
</dbReference>
<gene>
    <name evidence="1" type="ORF">SAMN04488518_10654</name>
</gene>
<dbReference type="RefSeq" id="WP_093519847.1">
    <property type="nucleotide sequence ID" value="NZ_FOSK01000006.1"/>
</dbReference>
<dbReference type="EMBL" id="FOSK01000006">
    <property type="protein sequence ID" value="SFK52778.1"/>
    <property type="molecule type" value="Genomic_DNA"/>
</dbReference>
<evidence type="ECO:0000313" key="1">
    <source>
        <dbReference type="EMBL" id="SFK52778.1"/>
    </source>
</evidence>
<name>A0A1I4A8P5_9HYPH</name>
<evidence type="ECO:0000313" key="2">
    <source>
        <dbReference type="Proteomes" id="UP000199598"/>
    </source>
</evidence>